<dbReference type="EMBL" id="JIBK01000044">
    <property type="protein sequence ID" value="POM84423.1"/>
    <property type="molecule type" value="Genomic_DNA"/>
</dbReference>
<sequence>MDLLKSTIYGDIDQEFVDDSILDTCFQFETAQSTLSMGFEDNTYLRDSIQTFQDDPNFIEHTYHNYNLNWDESSSLDQKKQKELKELTFELATDPSPNSEFLVKVNKTLNSILQDEFKALDFQASSLVE</sequence>
<protein>
    <submittedName>
        <fullName evidence="1">Uncharacterized protein</fullName>
    </submittedName>
</protein>
<evidence type="ECO:0000313" key="2">
    <source>
        <dbReference type="Proteomes" id="UP000236928"/>
    </source>
</evidence>
<gene>
    <name evidence="1" type="ORF">CmeUKMEL1_12320</name>
</gene>
<dbReference type="AlphaFoldDB" id="A0A2P4Z2X9"/>
<name>A0A2P4Z2X9_9CRYT</name>
<evidence type="ECO:0000313" key="1">
    <source>
        <dbReference type="EMBL" id="POM84423.1"/>
    </source>
</evidence>
<accession>A0A2P4Z2X9</accession>
<dbReference type="Proteomes" id="UP000236928">
    <property type="component" value="Unassembled WGS sequence"/>
</dbReference>
<reference evidence="1 2" key="1">
    <citation type="submission" date="2014-04" db="EMBL/GenBank/DDBJ databases">
        <title>Comparative Genomics of Cryptosporidium Species.</title>
        <authorList>
            <person name="Silva J.C."/>
            <person name="Su Q."/>
            <person name="Chalmers R."/>
            <person name="Chibucos M.C."/>
            <person name="Elwin K."/>
            <person name="Godinez A."/>
            <person name="Guo F."/>
            <person name="Huynh K."/>
            <person name="Orvis J."/>
            <person name="Ott S."/>
            <person name="Sadzewicz L."/>
            <person name="Sengamalay N."/>
            <person name="Shetty A."/>
            <person name="Sun M."/>
            <person name="Tallon L."/>
            <person name="Xiao L."/>
            <person name="Zhang H."/>
            <person name="Fraser C.M."/>
            <person name="Zhu G."/>
            <person name="Kissinger J."/>
            <person name="Widmer G."/>
        </authorList>
    </citation>
    <scope>NUCLEOTIDE SEQUENCE [LARGE SCALE GENOMIC DNA]</scope>
    <source>
        <strain evidence="1 2">UKMEL1</strain>
    </source>
</reference>
<organism evidence="1 2">
    <name type="scientific">Cryptosporidium meleagridis</name>
    <dbReference type="NCBI Taxonomy" id="93969"/>
    <lineage>
        <taxon>Eukaryota</taxon>
        <taxon>Sar</taxon>
        <taxon>Alveolata</taxon>
        <taxon>Apicomplexa</taxon>
        <taxon>Conoidasida</taxon>
        <taxon>Coccidia</taxon>
        <taxon>Eucoccidiorida</taxon>
        <taxon>Eimeriorina</taxon>
        <taxon>Cryptosporidiidae</taxon>
        <taxon>Cryptosporidium</taxon>
    </lineage>
</organism>
<comment type="caution">
    <text evidence="1">The sequence shown here is derived from an EMBL/GenBank/DDBJ whole genome shotgun (WGS) entry which is preliminary data.</text>
</comment>
<dbReference type="VEuPathDB" id="CryptoDB:CmeUKMEL1_12320"/>
<dbReference type="OrthoDB" id="339475at2759"/>
<proteinExistence type="predicted"/>
<keyword evidence="2" id="KW-1185">Reference proteome</keyword>